<protein>
    <recommendedName>
        <fullName evidence="3">S-adenosylmethionine tRNA ribosyltransferase</fullName>
    </recommendedName>
</protein>
<proteinExistence type="predicted"/>
<evidence type="ECO:0008006" key="3">
    <source>
        <dbReference type="Google" id="ProtNLM"/>
    </source>
</evidence>
<evidence type="ECO:0000313" key="1">
    <source>
        <dbReference type="EMBL" id="APX13829.1"/>
    </source>
</evidence>
<dbReference type="EMBL" id="CP019312">
    <property type="protein sequence ID" value="APX13829.1"/>
    <property type="molecule type" value="Genomic_DNA"/>
</dbReference>
<dbReference type="Gene3D" id="1.10.10.10">
    <property type="entry name" value="Winged helix-like DNA-binding domain superfamily/Winged helix DNA-binding domain"/>
    <property type="match status" value="1"/>
</dbReference>
<dbReference type="InterPro" id="IPR036390">
    <property type="entry name" value="WH_DNA-bd_sf"/>
</dbReference>
<reference evidence="1 2" key="1">
    <citation type="submission" date="2017-01" db="EMBL/GenBank/DDBJ databases">
        <title>Complete genome of Tateyamaria omphalii DOK1-4 isolated from seawater in Dokdo.</title>
        <authorList>
            <person name="Kim J.H."/>
            <person name="Chi W.-J."/>
        </authorList>
    </citation>
    <scope>NUCLEOTIDE SEQUENCE [LARGE SCALE GENOMIC DNA]</scope>
    <source>
        <strain evidence="1 2">DOK1-4</strain>
    </source>
</reference>
<evidence type="ECO:0000313" key="2">
    <source>
        <dbReference type="Proteomes" id="UP000186336"/>
    </source>
</evidence>
<dbReference type="Proteomes" id="UP000186336">
    <property type="component" value="Chromosome"/>
</dbReference>
<dbReference type="SUPFAM" id="SSF46785">
    <property type="entry name" value="Winged helix' DNA-binding domain"/>
    <property type="match status" value="1"/>
</dbReference>
<name>A0A1P8N0Z2_9RHOB</name>
<dbReference type="STRING" id="299262.BWR18_10835"/>
<gene>
    <name evidence="1" type="ORF">BWR18_10835</name>
</gene>
<dbReference type="Pfam" id="PF11625">
    <property type="entry name" value="DUF3253"/>
    <property type="match status" value="1"/>
</dbReference>
<keyword evidence="2" id="KW-1185">Reference proteome</keyword>
<accession>A0A1P8N0Z2</accession>
<dbReference type="KEGG" id="tom:BWR18_10835"/>
<sequence length="80" mass="8514">MRAAILEAVHARGAGKTICPSEVARALADDWRPLMGEVRRVAECLAAEGALVVMQKGRVVDVAQARGPVRLGVPRATDRP</sequence>
<dbReference type="AlphaFoldDB" id="A0A1P8N0Z2"/>
<dbReference type="InterPro" id="IPR021660">
    <property type="entry name" value="DUF3253"/>
</dbReference>
<organism evidence="1 2">
    <name type="scientific">Tateyamaria omphalii</name>
    <dbReference type="NCBI Taxonomy" id="299262"/>
    <lineage>
        <taxon>Bacteria</taxon>
        <taxon>Pseudomonadati</taxon>
        <taxon>Pseudomonadota</taxon>
        <taxon>Alphaproteobacteria</taxon>
        <taxon>Rhodobacterales</taxon>
        <taxon>Roseobacteraceae</taxon>
        <taxon>Tateyamaria</taxon>
    </lineage>
</organism>
<dbReference type="InterPro" id="IPR036388">
    <property type="entry name" value="WH-like_DNA-bd_sf"/>
</dbReference>